<evidence type="ECO:0000313" key="7">
    <source>
        <dbReference type="EMBL" id="CAK0751560.1"/>
    </source>
</evidence>
<keyword evidence="2 5" id="KW-0812">Transmembrane</keyword>
<evidence type="ECO:0000256" key="5">
    <source>
        <dbReference type="RuleBase" id="RU362022"/>
    </source>
</evidence>
<feature type="transmembrane region" description="Helical" evidence="5">
    <location>
        <begin position="155"/>
        <end position="173"/>
    </location>
</feature>
<sequence length="203" mass="22486">MLQYSVSKLATAAGLLLLWILQSLPPNTLSAHAGDKTHDKYFGAGSITAAKAIGLIFGLLGLAVTCDDMLGRQSMRQPWSLADVIYVAMALAGAVLRLWAMKVLAKHFTFEVGIVKDHKLVQSGPYQRIRHPGYTGAIVCAVGTLGFLCLRPPGMVWFTVFAVPMTLFMAARITNEEHTLHQHFGKQWEQHCKRTWRLFPPLL</sequence>
<dbReference type="AlphaFoldDB" id="A0AAV1HUX9"/>
<dbReference type="EC" id="2.1.1.100" evidence="5"/>
<keyword evidence="3 5" id="KW-1133">Transmembrane helix</keyword>
<comment type="subcellular location">
    <subcellularLocation>
        <location evidence="5">Endoplasmic reticulum membrane</location>
        <topology evidence="5">Multi-pass membrane protein</topology>
    </subcellularLocation>
    <subcellularLocation>
        <location evidence="1">Membrane</location>
        <topology evidence="1">Multi-pass membrane protein</topology>
    </subcellularLocation>
</comment>
<dbReference type="Gene3D" id="1.20.120.1630">
    <property type="match status" value="1"/>
</dbReference>
<feature type="transmembrane region" description="Helical" evidence="5">
    <location>
        <begin position="78"/>
        <end position="100"/>
    </location>
</feature>
<reference evidence="7 8" key="1">
    <citation type="submission" date="2023-10" db="EMBL/GenBank/DDBJ databases">
        <authorList>
            <person name="Maclean D."/>
            <person name="Macfadyen A."/>
        </authorList>
    </citation>
    <scope>NUCLEOTIDE SEQUENCE [LARGE SCALE GENOMIC DNA]</scope>
</reference>
<dbReference type="Pfam" id="PF04140">
    <property type="entry name" value="ICMT"/>
    <property type="match status" value="1"/>
</dbReference>
<dbReference type="Proteomes" id="UP001314263">
    <property type="component" value="Unassembled WGS sequence"/>
</dbReference>
<keyword evidence="5" id="KW-0949">S-adenosyl-L-methionine</keyword>
<evidence type="ECO:0000313" key="8">
    <source>
        <dbReference type="Proteomes" id="UP001314263"/>
    </source>
</evidence>
<keyword evidence="5" id="KW-0489">Methyltransferase</keyword>
<comment type="cofactor">
    <cofactor evidence="5">
        <name>Zn(2+)</name>
        <dbReference type="ChEBI" id="CHEBI:29105"/>
    </cofactor>
    <text evidence="5">Divalent metal cations. Probably Zn(2+).</text>
</comment>
<name>A0AAV1HUX9_9CHLO</name>
<comment type="catalytic activity">
    <reaction evidence="5">
        <text>[protein]-C-terminal S-[(2E,6E)-farnesyl]-L-cysteine + S-adenosyl-L-methionine = [protein]-C-terminal S-[(2E,6E)-farnesyl]-L-cysteine methyl ester + S-adenosyl-L-homocysteine</text>
        <dbReference type="Rhea" id="RHEA:21672"/>
        <dbReference type="Rhea" id="RHEA-COMP:12125"/>
        <dbReference type="Rhea" id="RHEA-COMP:12126"/>
        <dbReference type="ChEBI" id="CHEBI:57856"/>
        <dbReference type="ChEBI" id="CHEBI:59789"/>
        <dbReference type="ChEBI" id="CHEBI:90510"/>
        <dbReference type="ChEBI" id="CHEBI:90511"/>
        <dbReference type="EC" id="2.1.1.100"/>
    </reaction>
</comment>
<evidence type="ECO:0000256" key="4">
    <source>
        <dbReference type="ARBA" id="ARBA00023136"/>
    </source>
</evidence>
<dbReference type="EMBL" id="CAUYUE010000003">
    <property type="protein sequence ID" value="CAK0751560.1"/>
    <property type="molecule type" value="Genomic_DNA"/>
</dbReference>
<protein>
    <recommendedName>
        <fullName evidence="5">Protein-S-isoprenylcysteine O-methyltransferase</fullName>
        <ecNumber evidence="5">2.1.1.100</ecNumber>
    </recommendedName>
</protein>
<comment type="similarity">
    <text evidence="5">Belongs to the class VI-like SAM-binding methyltransferase superfamily. Isoprenylcysteine carboxyl methyltransferase family.</text>
</comment>
<dbReference type="GO" id="GO:0004671">
    <property type="term" value="F:protein C-terminal S-isoprenylcysteine carboxyl O-methyltransferase activity"/>
    <property type="evidence" value="ECO:0007669"/>
    <property type="project" value="UniProtKB-EC"/>
</dbReference>
<evidence type="ECO:0000256" key="1">
    <source>
        <dbReference type="ARBA" id="ARBA00004141"/>
    </source>
</evidence>
<feature type="signal peptide" evidence="6">
    <location>
        <begin position="1"/>
        <end position="30"/>
    </location>
</feature>
<evidence type="ECO:0000256" key="6">
    <source>
        <dbReference type="SAM" id="SignalP"/>
    </source>
</evidence>
<accession>A0AAV1HUX9</accession>
<dbReference type="InterPro" id="IPR007269">
    <property type="entry name" value="ICMT_MeTrfase"/>
</dbReference>
<evidence type="ECO:0000256" key="2">
    <source>
        <dbReference type="ARBA" id="ARBA00022692"/>
    </source>
</evidence>
<dbReference type="PANTHER" id="PTHR12714">
    <property type="entry name" value="PROTEIN-S ISOPRENYLCYSTEINE O-METHYLTRANSFERASE"/>
    <property type="match status" value="1"/>
</dbReference>
<comment type="caution">
    <text evidence="5">Lacks conserved residue(s) required for the propagation of feature annotation.</text>
</comment>
<proteinExistence type="inferred from homology"/>
<gene>
    <name evidence="7" type="ORF">CVIRNUC_002077</name>
</gene>
<keyword evidence="8" id="KW-1185">Reference proteome</keyword>
<keyword evidence="5" id="KW-0256">Endoplasmic reticulum</keyword>
<feature type="chain" id="PRO_5043762990" description="Protein-S-isoprenylcysteine O-methyltransferase" evidence="6">
    <location>
        <begin position="31"/>
        <end position="203"/>
    </location>
</feature>
<organism evidence="7 8">
    <name type="scientific">Coccomyxa viridis</name>
    <dbReference type="NCBI Taxonomy" id="1274662"/>
    <lineage>
        <taxon>Eukaryota</taxon>
        <taxon>Viridiplantae</taxon>
        <taxon>Chlorophyta</taxon>
        <taxon>core chlorophytes</taxon>
        <taxon>Trebouxiophyceae</taxon>
        <taxon>Trebouxiophyceae incertae sedis</taxon>
        <taxon>Coccomyxaceae</taxon>
        <taxon>Coccomyxa</taxon>
    </lineage>
</organism>
<feature type="transmembrane region" description="Helical" evidence="5">
    <location>
        <begin position="41"/>
        <end position="66"/>
    </location>
</feature>
<dbReference type="PANTHER" id="PTHR12714:SF9">
    <property type="entry name" value="PROTEIN-S-ISOPRENYLCYSTEINE O-METHYLTRANSFERASE"/>
    <property type="match status" value="1"/>
</dbReference>
<keyword evidence="5" id="KW-0808">Transferase</keyword>
<dbReference type="GO" id="GO:0005789">
    <property type="term" value="C:endoplasmic reticulum membrane"/>
    <property type="evidence" value="ECO:0007669"/>
    <property type="project" value="UniProtKB-SubCell"/>
</dbReference>
<keyword evidence="6" id="KW-0732">Signal</keyword>
<keyword evidence="4 5" id="KW-0472">Membrane</keyword>
<evidence type="ECO:0000256" key="3">
    <source>
        <dbReference type="ARBA" id="ARBA00022989"/>
    </source>
</evidence>
<comment type="caution">
    <text evidence="7">The sequence shown here is derived from an EMBL/GenBank/DDBJ whole genome shotgun (WGS) entry which is preliminary data.</text>
</comment>
<dbReference type="GO" id="GO:0032259">
    <property type="term" value="P:methylation"/>
    <property type="evidence" value="ECO:0007669"/>
    <property type="project" value="UniProtKB-KW"/>
</dbReference>